<reference evidence="2 3" key="1">
    <citation type="submission" date="2021-01" db="EMBL/GenBank/DDBJ databases">
        <title>Azospirillum sp. YIM DDC1 draft genome.</title>
        <authorList>
            <person name="Wang Y.-X."/>
        </authorList>
    </citation>
    <scope>NUCLEOTIDE SEQUENCE [LARGE SCALE GENOMIC DNA]</scope>
    <source>
        <strain evidence="2 3">YIM DDC1</strain>
    </source>
</reference>
<sequence length="455" mass="52404">MTTNNYIPDTHWVTRITDLPAVEGDVEEKKDLLTRMDKINERYAVVTVGGSVGIADLSNTPLNILCESGFNTLFKNKKITVDTKQGPRERSLASIWMEWPHRREYDGGIVFAPGRTVPRNQLNLFTGFSMEPCDGCWDKMEYHLREVVCQGDERAYEWLFSWLADIVQNPGRKLGTAVCLRGRKGCGKSIVFDMFRKLIGHQYSAVISDKKHLVGSFNKHLMTALFAQCEEAVWAGSKEQEGALKHLITGERLAIEPKGLDRFEVDNFTRFAFTTNEDWALPASADERRYLILDVSDDHMQDTRYFQALTIQMENACGLEAWMKALMEWQKPDWVDLRNPPKTDALGEQVMESLPAEQRFFVDAVQTGRYFAEDRALEIFKSDIYPDYEEYVMKHGSKHAATDLRFGTALRKMWGFEHDRKRKNGSLERFYYAPKLSEVREIVAENLQVPMSFLE</sequence>
<evidence type="ECO:0000259" key="1">
    <source>
        <dbReference type="Pfam" id="PF19263"/>
    </source>
</evidence>
<dbReference type="InterPro" id="IPR027417">
    <property type="entry name" value="P-loop_NTPase"/>
</dbReference>
<evidence type="ECO:0000313" key="3">
    <source>
        <dbReference type="Proteomes" id="UP000654452"/>
    </source>
</evidence>
<feature type="domain" description="NrS-1 polymerase-like helicase" evidence="1">
    <location>
        <begin position="180"/>
        <end position="289"/>
    </location>
</feature>
<gene>
    <name evidence="2" type="ORF">JJL56_02325</name>
</gene>
<dbReference type="InterPro" id="IPR045455">
    <property type="entry name" value="NrS-1_pol-like_helicase"/>
</dbReference>
<dbReference type="EMBL" id="JAEPIV010000001">
    <property type="protein sequence ID" value="MBK4717696.1"/>
    <property type="molecule type" value="Genomic_DNA"/>
</dbReference>
<keyword evidence="3" id="KW-1185">Reference proteome</keyword>
<accession>A0ABS1HS89</accession>
<name>A0ABS1HS89_9PROT</name>
<proteinExistence type="predicted"/>
<dbReference type="Proteomes" id="UP000654452">
    <property type="component" value="Unassembled WGS sequence"/>
</dbReference>
<evidence type="ECO:0000313" key="2">
    <source>
        <dbReference type="EMBL" id="MBK4717696.1"/>
    </source>
</evidence>
<protein>
    <recommendedName>
        <fullName evidence="1">NrS-1 polymerase-like helicase domain-containing protein</fullName>
    </recommendedName>
</protein>
<dbReference type="SUPFAM" id="SSF52540">
    <property type="entry name" value="P-loop containing nucleoside triphosphate hydrolases"/>
    <property type="match status" value="1"/>
</dbReference>
<organism evidence="2 3">
    <name type="scientific">Azospirillum aestuarii</name>
    <dbReference type="NCBI Taxonomy" id="2802052"/>
    <lineage>
        <taxon>Bacteria</taxon>
        <taxon>Pseudomonadati</taxon>
        <taxon>Pseudomonadota</taxon>
        <taxon>Alphaproteobacteria</taxon>
        <taxon>Rhodospirillales</taxon>
        <taxon>Azospirillaceae</taxon>
        <taxon>Azospirillum</taxon>
    </lineage>
</organism>
<dbReference type="RefSeq" id="WP_200484049.1">
    <property type="nucleotide sequence ID" value="NZ_JAEPIV010000001.1"/>
</dbReference>
<comment type="caution">
    <text evidence="2">The sequence shown here is derived from an EMBL/GenBank/DDBJ whole genome shotgun (WGS) entry which is preliminary data.</text>
</comment>
<dbReference type="Gene3D" id="3.40.50.300">
    <property type="entry name" value="P-loop containing nucleotide triphosphate hydrolases"/>
    <property type="match status" value="1"/>
</dbReference>
<dbReference type="Pfam" id="PF19263">
    <property type="entry name" value="DUF5906"/>
    <property type="match status" value="1"/>
</dbReference>